<dbReference type="InterPro" id="IPR012340">
    <property type="entry name" value="NA-bd_OB-fold"/>
</dbReference>
<reference evidence="4" key="1">
    <citation type="journal article" date="2019" name="Int. J. Syst. Evol. Microbiol.">
        <title>The Global Catalogue of Microorganisms (GCM) 10K type strain sequencing project: providing services to taxonomists for standard genome sequencing and annotation.</title>
        <authorList>
            <consortium name="The Broad Institute Genomics Platform"/>
            <consortium name="The Broad Institute Genome Sequencing Center for Infectious Disease"/>
            <person name="Wu L."/>
            <person name="Ma J."/>
        </authorList>
    </citation>
    <scope>NUCLEOTIDE SEQUENCE [LARGE SCALE GENOMIC DNA]</scope>
    <source>
        <strain evidence="4">CGMCC 4.7349</strain>
    </source>
</reference>
<dbReference type="InterPro" id="IPR002059">
    <property type="entry name" value="CSP_DNA-bd"/>
</dbReference>
<dbReference type="PROSITE" id="PS51857">
    <property type="entry name" value="CSD_2"/>
    <property type="match status" value="1"/>
</dbReference>
<evidence type="ECO:0000313" key="4">
    <source>
        <dbReference type="Proteomes" id="UP000656881"/>
    </source>
</evidence>
<dbReference type="Proteomes" id="UP000656881">
    <property type="component" value="Unassembled WGS sequence"/>
</dbReference>
<dbReference type="Gene3D" id="2.40.50.140">
    <property type="entry name" value="Nucleic acid-binding proteins"/>
    <property type="match status" value="1"/>
</dbReference>
<proteinExistence type="predicted"/>
<protein>
    <recommendedName>
        <fullName evidence="2">CSD domain-containing protein</fullName>
    </recommendedName>
</protein>
<keyword evidence="4" id="KW-1185">Reference proteome</keyword>
<feature type="region of interest" description="Disordered" evidence="1">
    <location>
        <begin position="227"/>
        <end position="247"/>
    </location>
</feature>
<name>A0ABQ2MMM7_9ACTN</name>
<sequence length="247" mass="25697">MYTFRSARSNEGVSMPCGVVKWFDPVRGVGAIALDDGGADAVAHRSAVHGVAEPLLVEGDRVRCDVTQDGWAVRADNIRPVTPEGCPPTESPGRGTAAHQEAGRLVELQGSIRLPCRGPGSVRRALGAVIEWLLRAPAWSSALLGRAPRRVGGNASAAPGTPVAGARRSRSPDVEAFGTGQSPALDVVRADAGGTTPRVDDVGDCPWCAQLQEADAAGRQVPETVVGAPAPWMVPPGLPPRRTESDL</sequence>
<evidence type="ECO:0000313" key="3">
    <source>
        <dbReference type="EMBL" id="GGO54592.1"/>
    </source>
</evidence>
<comment type="caution">
    <text evidence="3">The sequence shown here is derived from an EMBL/GenBank/DDBJ whole genome shotgun (WGS) entry which is preliminary data.</text>
</comment>
<gene>
    <name evidence="3" type="ORF">GCM10012286_64720</name>
</gene>
<organism evidence="3 4">
    <name type="scientific">Streptomyces lasiicapitis</name>
    <dbReference type="NCBI Taxonomy" id="1923961"/>
    <lineage>
        <taxon>Bacteria</taxon>
        <taxon>Bacillati</taxon>
        <taxon>Actinomycetota</taxon>
        <taxon>Actinomycetes</taxon>
        <taxon>Kitasatosporales</taxon>
        <taxon>Streptomycetaceae</taxon>
        <taxon>Streptomyces</taxon>
    </lineage>
</organism>
<evidence type="ECO:0000259" key="2">
    <source>
        <dbReference type="PROSITE" id="PS51857"/>
    </source>
</evidence>
<dbReference type="EMBL" id="BMNG01000016">
    <property type="protein sequence ID" value="GGO54592.1"/>
    <property type="molecule type" value="Genomic_DNA"/>
</dbReference>
<feature type="region of interest" description="Disordered" evidence="1">
    <location>
        <begin position="150"/>
        <end position="182"/>
    </location>
</feature>
<accession>A0ABQ2MMM7</accession>
<evidence type="ECO:0000256" key="1">
    <source>
        <dbReference type="SAM" id="MobiDB-lite"/>
    </source>
</evidence>
<dbReference type="SUPFAM" id="SSF50249">
    <property type="entry name" value="Nucleic acid-binding proteins"/>
    <property type="match status" value="1"/>
</dbReference>
<feature type="domain" description="CSD" evidence="2">
    <location>
        <begin position="15"/>
        <end position="80"/>
    </location>
</feature>